<reference evidence="1 2" key="1">
    <citation type="submission" date="2017-02" db="EMBL/GenBank/DDBJ databases">
        <title>Characterization and complete genome sequence of Yersinia bacteriophage, fHe-Yen9-01.</title>
        <authorList>
            <person name="Jun J.W."/>
            <person name="Wicklund A."/>
            <person name="Skurnik M."/>
        </authorList>
    </citation>
    <scope>NUCLEOTIDE SEQUENCE [LARGE SCALE GENOMIC DNA]</scope>
</reference>
<keyword evidence="2" id="KW-1185">Reference proteome</keyword>
<evidence type="ECO:0000313" key="2">
    <source>
        <dbReference type="Proteomes" id="UP000222840"/>
    </source>
</evidence>
<organism evidence="1 2">
    <name type="scientific">Yersinia phage fHe-Yen9-01</name>
    <dbReference type="NCBI Taxonomy" id="1965363"/>
    <lineage>
        <taxon>Viruses</taxon>
        <taxon>Duplodnaviria</taxon>
        <taxon>Heunggongvirae</taxon>
        <taxon>Uroviricota</taxon>
        <taxon>Caudoviricetes</taxon>
        <taxon>Pantevenvirales</taxon>
        <taxon>Straboviridae</taxon>
        <taxon>Tevenvirinae</taxon>
        <taxon>Tegunavirus</taxon>
        <taxon>Tegunavirus fheyen901</taxon>
    </lineage>
</organism>
<proteinExistence type="predicted"/>
<dbReference type="Proteomes" id="UP000222840">
    <property type="component" value="Segment"/>
</dbReference>
<gene>
    <name evidence="1" type="ORF">fHeYen901_168</name>
</gene>
<sequence length="78" mass="8741">MKTYVEFLSEAKKKLTDEQTELGMVYLQTGGNQGSFAGVIKKHPIFKKAAKDHKNGALGLFDDAMRYGTQIKKEKFGK</sequence>
<protein>
    <submittedName>
        <fullName evidence="1">Uncharacterized protein</fullName>
    </submittedName>
</protein>
<name>A0A1V0DXR6_9CAUD</name>
<dbReference type="EMBL" id="KY593455">
    <property type="protein sequence ID" value="ARB05941.1"/>
    <property type="molecule type" value="Genomic_DNA"/>
</dbReference>
<evidence type="ECO:0000313" key="1">
    <source>
        <dbReference type="EMBL" id="ARB05941.1"/>
    </source>
</evidence>
<accession>A0A1V0DXR6</accession>